<comment type="caution">
    <text evidence="2">The sequence shown here is derived from an EMBL/GenBank/DDBJ whole genome shotgun (WGS) entry which is preliminary data.</text>
</comment>
<organism evidence="2 3">
    <name type="scientific">Romeriopsis navalis LEGE 11480</name>
    <dbReference type="NCBI Taxonomy" id="2777977"/>
    <lineage>
        <taxon>Bacteria</taxon>
        <taxon>Bacillati</taxon>
        <taxon>Cyanobacteriota</taxon>
        <taxon>Cyanophyceae</taxon>
        <taxon>Leptolyngbyales</taxon>
        <taxon>Leptolyngbyaceae</taxon>
        <taxon>Romeriopsis</taxon>
        <taxon>Romeriopsis navalis</taxon>
    </lineage>
</organism>
<keyword evidence="3" id="KW-1185">Reference proteome</keyword>
<dbReference type="SUPFAM" id="SSF52540">
    <property type="entry name" value="P-loop containing nucleoside triphosphate hydrolases"/>
    <property type="match status" value="1"/>
</dbReference>
<gene>
    <name evidence="2" type="ORF">IQ266_10410</name>
</gene>
<dbReference type="AlphaFoldDB" id="A0A928VKA2"/>
<reference evidence="2" key="1">
    <citation type="submission" date="2020-10" db="EMBL/GenBank/DDBJ databases">
        <authorList>
            <person name="Castelo-Branco R."/>
            <person name="Eusebio N."/>
            <person name="Adriana R."/>
            <person name="Vieira A."/>
            <person name="Brugerolle De Fraissinette N."/>
            <person name="Rezende De Castro R."/>
            <person name="Schneider M.P."/>
            <person name="Vasconcelos V."/>
            <person name="Leao P.N."/>
        </authorList>
    </citation>
    <scope>NUCLEOTIDE SEQUENCE</scope>
    <source>
        <strain evidence="2">LEGE 11480</strain>
    </source>
</reference>
<dbReference type="InterPro" id="IPR027417">
    <property type="entry name" value="P-loop_NTPase"/>
</dbReference>
<dbReference type="EMBL" id="JADEXQ010000030">
    <property type="protein sequence ID" value="MBE9030141.1"/>
    <property type="molecule type" value="Genomic_DNA"/>
</dbReference>
<accession>A0A928VKA2</accession>
<dbReference type="PANTHER" id="PTHR13696">
    <property type="entry name" value="P-LOOP CONTAINING NUCLEOSIDE TRIPHOSPHATE HYDROLASE"/>
    <property type="match status" value="1"/>
</dbReference>
<dbReference type="InterPro" id="IPR050678">
    <property type="entry name" value="DNA_Partitioning_ATPase"/>
</dbReference>
<name>A0A928VKA2_9CYAN</name>
<dbReference type="Proteomes" id="UP000625316">
    <property type="component" value="Unassembled WGS sequence"/>
</dbReference>
<proteinExistence type="predicted"/>
<protein>
    <submittedName>
        <fullName evidence="2">ParA family protein</fullName>
    </submittedName>
</protein>
<evidence type="ECO:0000313" key="3">
    <source>
        <dbReference type="Proteomes" id="UP000625316"/>
    </source>
</evidence>
<dbReference type="PANTHER" id="PTHR13696:SF99">
    <property type="entry name" value="COBYRINIC ACID AC-DIAMIDE SYNTHASE"/>
    <property type="match status" value="1"/>
</dbReference>
<dbReference type="RefSeq" id="WP_264324968.1">
    <property type="nucleotide sequence ID" value="NZ_JADEXQ010000030.1"/>
</dbReference>
<dbReference type="Pfam" id="PF13614">
    <property type="entry name" value="AAA_31"/>
    <property type="match status" value="1"/>
</dbReference>
<dbReference type="CDD" id="cd02042">
    <property type="entry name" value="ParAB_family"/>
    <property type="match status" value="1"/>
</dbReference>
<dbReference type="InterPro" id="IPR025669">
    <property type="entry name" value="AAA_dom"/>
</dbReference>
<feature type="domain" description="AAA" evidence="1">
    <location>
        <begin position="4"/>
        <end position="206"/>
    </location>
</feature>
<dbReference type="Gene3D" id="3.40.50.300">
    <property type="entry name" value="P-loop containing nucleotide triphosphate hydrolases"/>
    <property type="match status" value="1"/>
</dbReference>
<evidence type="ECO:0000259" key="1">
    <source>
        <dbReference type="Pfam" id="PF13614"/>
    </source>
</evidence>
<sequence length="313" mass="35050">MAFVIATTNMKGGVGKTTMTVNLAASLAKDQNKRVLIVDLDTQISATLSLMPPGEFAKLRADKRSLRYLIHRAILSDPDLFNQARDTICNYRCNVPGLSLLPGDIDLYDEFLVSEMLHRRAVQQGEMDFEAVWNGFERNLVRSILNTVHSEYDIIILDCAPGYNLITRSALLASDFYLIPARPEPLSLIGIQLLERRIARLKEAHKADPSVNLQMLGIVFSVSNNFLTGRYYKQVMKRLNDDFSHTKLFNVRIPMDVNVSKAVDSFTPVVLSNPKCPGGKAFKQLGEEFMQKLNVLARVNEPASKFALTNLGD</sequence>
<evidence type="ECO:0000313" key="2">
    <source>
        <dbReference type="EMBL" id="MBE9030141.1"/>
    </source>
</evidence>